<keyword evidence="5" id="KW-0539">Nucleus</keyword>
<feature type="repeat" description="ARM" evidence="6">
    <location>
        <begin position="105"/>
        <end position="132"/>
    </location>
</feature>
<protein>
    <submittedName>
        <fullName evidence="7">Uncharacterized protein</fullName>
    </submittedName>
</protein>
<comment type="subcellular location">
    <subcellularLocation>
        <location evidence="2">Cytoplasm</location>
    </subcellularLocation>
    <subcellularLocation>
        <location evidence="1">Nucleus</location>
    </subcellularLocation>
</comment>
<dbReference type="SUPFAM" id="SSF48371">
    <property type="entry name" value="ARM repeat"/>
    <property type="match status" value="1"/>
</dbReference>
<dbReference type="GO" id="GO:0043161">
    <property type="term" value="P:proteasome-mediated ubiquitin-dependent protein catabolic process"/>
    <property type="evidence" value="ECO:0007669"/>
    <property type="project" value="TreeGrafter"/>
</dbReference>
<dbReference type="GO" id="GO:0034657">
    <property type="term" value="C:GID complex"/>
    <property type="evidence" value="ECO:0007669"/>
    <property type="project" value="TreeGrafter"/>
</dbReference>
<keyword evidence="8" id="KW-1185">Reference proteome</keyword>
<dbReference type="Proteomes" id="UP000323506">
    <property type="component" value="Chromosome D09"/>
</dbReference>
<evidence type="ECO:0000256" key="5">
    <source>
        <dbReference type="ARBA" id="ARBA00023242"/>
    </source>
</evidence>
<evidence type="ECO:0000256" key="2">
    <source>
        <dbReference type="ARBA" id="ARBA00004496"/>
    </source>
</evidence>
<sequence length="662" mass="72142">MPSATVNKPRPSELLSRLTSAEPEVKVRALREVKNQIIGNRTKKLSFLKLGAVPAVAGILADSIDDVTENNNCNNTNNFLVQSAAALGSFACGFDAGVQAVLDAGAFPNLLRLLANPNEKVVDAVARALRMIYQSKLAPKYDFLQQKNMEFLISLLNSEKETVSGLGASIITRSCETNLEQKALFDAGILRKLNSLLEGGSLSQRDASLESLATVFRNNPEVISKFAGPEIGRPLSSIIDLAKDRYPRTRLLACMCLIVIRNASPHFLQDIGIKTKLIHILLELLDDPGQVGDEAPFAFSSLIAQKEDLQKLALEANAIDKFHHHIKKGSLHPRRYEGILLALADMCSKLESCRSKFLSLQVLNLVADALTDYNAGVRAAACICLKSVTRSIKNLSAGYFMNETIVIPLVQLFLDPSTSVQVAALGATSNIVVDFTTRKSIFVQCGGMKQLVQLAKSMESSVRSNALWALKNFVFQADNRLKEGVFSELTASLLSSLIRDPEPSVQEQALALVRNLVDGCINLIEFVFAEDGLILGAIGRQLQCASKAEIGIQGMYALCNVASGNEFHREAVMQLLFTQMGDKNQSFVVKFLQSNDSQLRTATVWTIVNLTCPSSPGAPCRLEKLRNAGIVSQIKNMVNDPCVDVKLRVRTVLGQSMAFGDN</sequence>
<dbReference type="Pfam" id="PF00514">
    <property type="entry name" value="Arm"/>
    <property type="match status" value="1"/>
</dbReference>
<accession>A0A5D2B904</accession>
<proteinExistence type="predicted"/>
<dbReference type="InterPro" id="IPR016024">
    <property type="entry name" value="ARM-type_fold"/>
</dbReference>
<dbReference type="PANTHER" id="PTHR15651:SF7">
    <property type="entry name" value="ARMADILLO REPEAT-CONTAINING PROTEIN 8"/>
    <property type="match status" value="1"/>
</dbReference>
<dbReference type="AlphaFoldDB" id="A0A5D2B904"/>
<dbReference type="SMART" id="SM00185">
    <property type="entry name" value="ARM"/>
    <property type="match status" value="4"/>
</dbReference>
<dbReference type="EMBL" id="CM017709">
    <property type="protein sequence ID" value="TYG53811.1"/>
    <property type="molecule type" value="Genomic_DNA"/>
</dbReference>
<reference evidence="7 8" key="1">
    <citation type="submission" date="2019-06" db="EMBL/GenBank/DDBJ databases">
        <title>WGS assembly of Gossypium darwinii.</title>
        <authorList>
            <person name="Chen Z.J."/>
            <person name="Sreedasyam A."/>
            <person name="Ando A."/>
            <person name="Song Q."/>
            <person name="De L."/>
            <person name="Hulse-Kemp A."/>
            <person name="Ding M."/>
            <person name="Ye W."/>
            <person name="Kirkbride R."/>
            <person name="Jenkins J."/>
            <person name="Plott C."/>
            <person name="Lovell J."/>
            <person name="Lin Y.-M."/>
            <person name="Vaughn R."/>
            <person name="Liu B."/>
            <person name="Li W."/>
            <person name="Simpson S."/>
            <person name="Scheffler B."/>
            <person name="Saski C."/>
            <person name="Grover C."/>
            <person name="Hu G."/>
            <person name="Conover J."/>
            <person name="Carlson J."/>
            <person name="Shu S."/>
            <person name="Boston L."/>
            <person name="Williams M."/>
            <person name="Peterson D."/>
            <person name="Mcgee K."/>
            <person name="Jones D."/>
            <person name="Wendel J."/>
            <person name="Stelly D."/>
            <person name="Grimwood J."/>
            <person name="Schmutz J."/>
        </authorList>
    </citation>
    <scope>NUCLEOTIDE SEQUENCE [LARGE SCALE GENOMIC DNA]</scope>
    <source>
        <strain evidence="7">1808015.09</strain>
    </source>
</reference>
<dbReference type="Gene3D" id="1.25.10.10">
    <property type="entry name" value="Leucine-rich Repeat Variant"/>
    <property type="match status" value="2"/>
</dbReference>
<evidence type="ECO:0000313" key="7">
    <source>
        <dbReference type="EMBL" id="TYG53811.1"/>
    </source>
</evidence>
<dbReference type="GO" id="GO:0005634">
    <property type="term" value="C:nucleus"/>
    <property type="evidence" value="ECO:0007669"/>
    <property type="project" value="UniProtKB-SubCell"/>
</dbReference>
<dbReference type="PANTHER" id="PTHR15651">
    <property type="entry name" value="ARMADILLO REPEAT-CONTAINING PROTEIN 8"/>
    <property type="match status" value="1"/>
</dbReference>
<keyword evidence="3" id="KW-0963">Cytoplasm</keyword>
<dbReference type="InterPro" id="IPR000225">
    <property type="entry name" value="Armadillo"/>
</dbReference>
<name>A0A5D2B904_GOSDA</name>
<dbReference type="InterPro" id="IPR038739">
    <property type="entry name" value="ARMC8/Vid28"/>
</dbReference>
<keyword evidence="4" id="KW-0677">Repeat</keyword>
<evidence type="ECO:0000256" key="6">
    <source>
        <dbReference type="PROSITE-ProRule" id="PRU00259"/>
    </source>
</evidence>
<gene>
    <name evidence="7" type="ORF">ES288_D09G139200v1</name>
</gene>
<organism evidence="7 8">
    <name type="scientific">Gossypium darwinii</name>
    <name type="common">Darwin's cotton</name>
    <name type="synonym">Gossypium barbadense var. darwinii</name>
    <dbReference type="NCBI Taxonomy" id="34276"/>
    <lineage>
        <taxon>Eukaryota</taxon>
        <taxon>Viridiplantae</taxon>
        <taxon>Streptophyta</taxon>
        <taxon>Embryophyta</taxon>
        <taxon>Tracheophyta</taxon>
        <taxon>Spermatophyta</taxon>
        <taxon>Magnoliopsida</taxon>
        <taxon>eudicotyledons</taxon>
        <taxon>Gunneridae</taxon>
        <taxon>Pentapetalae</taxon>
        <taxon>rosids</taxon>
        <taxon>malvids</taxon>
        <taxon>Malvales</taxon>
        <taxon>Malvaceae</taxon>
        <taxon>Malvoideae</taxon>
        <taxon>Gossypium</taxon>
    </lineage>
</organism>
<evidence type="ECO:0000256" key="1">
    <source>
        <dbReference type="ARBA" id="ARBA00004123"/>
    </source>
</evidence>
<evidence type="ECO:0000256" key="4">
    <source>
        <dbReference type="ARBA" id="ARBA00022737"/>
    </source>
</evidence>
<evidence type="ECO:0000256" key="3">
    <source>
        <dbReference type="ARBA" id="ARBA00022490"/>
    </source>
</evidence>
<dbReference type="GO" id="GO:0005737">
    <property type="term" value="C:cytoplasm"/>
    <property type="evidence" value="ECO:0007669"/>
    <property type="project" value="UniProtKB-SubCell"/>
</dbReference>
<evidence type="ECO:0000313" key="8">
    <source>
        <dbReference type="Proteomes" id="UP000323506"/>
    </source>
</evidence>
<dbReference type="FunFam" id="1.25.10.10:FF:000416">
    <property type="entry name" value="Armadillo repeat-containing protein 8"/>
    <property type="match status" value="1"/>
</dbReference>
<dbReference type="PROSITE" id="PS50176">
    <property type="entry name" value="ARM_REPEAT"/>
    <property type="match status" value="1"/>
</dbReference>
<dbReference type="FunFam" id="1.25.10.10:FF:000440">
    <property type="entry name" value="Armadillo repeat-containing protein 8"/>
    <property type="match status" value="1"/>
</dbReference>
<dbReference type="InterPro" id="IPR011989">
    <property type="entry name" value="ARM-like"/>
</dbReference>